<keyword evidence="2" id="KW-1185">Reference proteome</keyword>
<comment type="caution">
    <text evidence="1">The sequence shown here is derived from an EMBL/GenBank/DDBJ whole genome shotgun (WGS) entry which is preliminary data.</text>
</comment>
<evidence type="ECO:0000313" key="2">
    <source>
        <dbReference type="Proteomes" id="UP001153334"/>
    </source>
</evidence>
<proteinExistence type="predicted"/>
<dbReference type="Proteomes" id="UP001153334">
    <property type="component" value="Unassembled WGS sequence"/>
</dbReference>
<sequence>MDSEDGELFVKQLATFVRTHEKALANALQMRRQPRHGPSQSVSNIQTSQSTTALPLPERPSTSASTSSALATALSLGSLSFASHSPKSTRLALTPHHLFYLLSRFEDLGINVGPMKVRLENLHDSTTSANYVSFLSPSQRTKSRGSDAVSISFSIGSSIAAARNEKQKAAIQADLKYLYSAFTKIPCLRLAHDWRAKWIRGYEEFPFDSAVPLYVFKNLQALEISGIDFRQFFGWDRLAEQPKAKSYNRFAPTGISAYNPGAPEYRP</sequence>
<name>A0ACC2J5C6_9PEZI</name>
<protein>
    <submittedName>
        <fullName evidence="1">Uncharacterized protein</fullName>
    </submittedName>
</protein>
<dbReference type="EMBL" id="JAPESX010000195">
    <property type="protein sequence ID" value="KAJ8122651.1"/>
    <property type="molecule type" value="Genomic_DNA"/>
</dbReference>
<evidence type="ECO:0000313" key="1">
    <source>
        <dbReference type="EMBL" id="KAJ8122651.1"/>
    </source>
</evidence>
<reference evidence="1" key="1">
    <citation type="submission" date="2022-11" db="EMBL/GenBank/DDBJ databases">
        <title>Genome Sequence of Nemania bipapillata.</title>
        <authorList>
            <person name="Buettner E."/>
        </authorList>
    </citation>
    <scope>NUCLEOTIDE SEQUENCE</scope>
    <source>
        <strain evidence="1">CP14</strain>
    </source>
</reference>
<organism evidence="1 2">
    <name type="scientific">Nemania bipapillata</name>
    <dbReference type="NCBI Taxonomy" id="110536"/>
    <lineage>
        <taxon>Eukaryota</taxon>
        <taxon>Fungi</taxon>
        <taxon>Dikarya</taxon>
        <taxon>Ascomycota</taxon>
        <taxon>Pezizomycotina</taxon>
        <taxon>Sordariomycetes</taxon>
        <taxon>Xylariomycetidae</taxon>
        <taxon>Xylariales</taxon>
        <taxon>Xylariaceae</taxon>
        <taxon>Nemania</taxon>
    </lineage>
</organism>
<gene>
    <name evidence="1" type="ORF">ONZ43_g1205</name>
</gene>
<accession>A0ACC2J5C6</accession>